<feature type="region of interest" description="Disordered" evidence="1">
    <location>
        <begin position="1"/>
        <end position="30"/>
    </location>
</feature>
<keyword evidence="3" id="KW-1185">Reference proteome</keyword>
<sequence length="113" mass="13579">MEQRMEMEKSKNEQMIKENNAFRESRFTQKQELDIPETELKLKQETGHPYRDFIRKLEAEIPEYQSKAPIHVVPLRKEEMETPEFGQSLSSNEPIHRLTKRYVMTIQRVLTTE</sequence>
<accession>A0AA36AHV6</accession>
<evidence type="ECO:0000313" key="3">
    <source>
        <dbReference type="Proteomes" id="UP001162480"/>
    </source>
</evidence>
<reference evidence="2" key="1">
    <citation type="submission" date="2023-08" db="EMBL/GenBank/DDBJ databases">
        <authorList>
            <person name="Alioto T."/>
            <person name="Alioto T."/>
            <person name="Gomez Garrido J."/>
        </authorList>
    </citation>
    <scope>NUCLEOTIDE SEQUENCE</scope>
</reference>
<protein>
    <submittedName>
        <fullName evidence="2">Uncharacterized protein</fullName>
    </submittedName>
</protein>
<gene>
    <name evidence="2" type="ORF">OCTVUL_1B005484</name>
</gene>
<organism evidence="2 3">
    <name type="scientific">Octopus vulgaris</name>
    <name type="common">Common octopus</name>
    <dbReference type="NCBI Taxonomy" id="6645"/>
    <lineage>
        <taxon>Eukaryota</taxon>
        <taxon>Metazoa</taxon>
        <taxon>Spiralia</taxon>
        <taxon>Lophotrochozoa</taxon>
        <taxon>Mollusca</taxon>
        <taxon>Cephalopoda</taxon>
        <taxon>Coleoidea</taxon>
        <taxon>Octopodiformes</taxon>
        <taxon>Octopoda</taxon>
        <taxon>Incirrata</taxon>
        <taxon>Octopodidae</taxon>
        <taxon>Octopus</taxon>
    </lineage>
</organism>
<proteinExistence type="predicted"/>
<dbReference type="AlphaFoldDB" id="A0AA36AHV6"/>
<dbReference type="EMBL" id="OX597814">
    <property type="protein sequence ID" value="CAI9715272.1"/>
    <property type="molecule type" value="Genomic_DNA"/>
</dbReference>
<evidence type="ECO:0000256" key="1">
    <source>
        <dbReference type="SAM" id="MobiDB-lite"/>
    </source>
</evidence>
<name>A0AA36AHV6_OCTVU</name>
<evidence type="ECO:0000313" key="2">
    <source>
        <dbReference type="EMBL" id="CAI9715272.1"/>
    </source>
</evidence>
<dbReference type="Proteomes" id="UP001162480">
    <property type="component" value="Chromosome 1"/>
</dbReference>